<feature type="domain" description="PHD-type" evidence="7">
    <location>
        <begin position="312"/>
        <end position="367"/>
    </location>
</feature>
<dbReference type="AlphaFoldDB" id="A0A2G4SSN8"/>
<accession>A0A2G4SSN8</accession>
<dbReference type="Proteomes" id="UP000242254">
    <property type="component" value="Unassembled WGS sequence"/>
</dbReference>
<evidence type="ECO:0000256" key="3">
    <source>
        <dbReference type="ARBA" id="ARBA00022833"/>
    </source>
</evidence>
<evidence type="ECO:0000256" key="5">
    <source>
        <dbReference type="SAM" id="Coils"/>
    </source>
</evidence>
<keyword evidence="3" id="KW-0862">Zinc</keyword>
<evidence type="ECO:0000256" key="1">
    <source>
        <dbReference type="ARBA" id="ARBA00022723"/>
    </source>
</evidence>
<feature type="region of interest" description="Disordered" evidence="6">
    <location>
        <begin position="375"/>
        <end position="399"/>
    </location>
</feature>
<evidence type="ECO:0000256" key="4">
    <source>
        <dbReference type="PROSITE-ProRule" id="PRU00146"/>
    </source>
</evidence>
<feature type="coiled-coil region" evidence="5">
    <location>
        <begin position="156"/>
        <end position="183"/>
    </location>
</feature>
<dbReference type="RefSeq" id="XP_023465516.1">
    <property type="nucleotide sequence ID" value="XM_023605931.1"/>
</dbReference>
<evidence type="ECO:0000313" key="9">
    <source>
        <dbReference type="Proteomes" id="UP000242254"/>
    </source>
</evidence>
<dbReference type="EMBL" id="KZ303851">
    <property type="protein sequence ID" value="PHZ11808.1"/>
    <property type="molecule type" value="Genomic_DNA"/>
</dbReference>
<dbReference type="InterPro" id="IPR011011">
    <property type="entry name" value="Znf_FYVE_PHD"/>
</dbReference>
<evidence type="ECO:0000259" key="7">
    <source>
        <dbReference type="PROSITE" id="PS50016"/>
    </source>
</evidence>
<dbReference type="GO" id="GO:0008270">
    <property type="term" value="F:zinc ion binding"/>
    <property type="evidence" value="ECO:0007669"/>
    <property type="project" value="UniProtKB-KW"/>
</dbReference>
<protein>
    <recommendedName>
        <fullName evidence="7">PHD-type domain-containing protein</fullName>
    </recommendedName>
</protein>
<name>A0A2G4SSN8_RHIZD</name>
<organism evidence="8 9">
    <name type="scientific">Rhizopus microsporus ATCC 52813</name>
    <dbReference type="NCBI Taxonomy" id="1340429"/>
    <lineage>
        <taxon>Eukaryota</taxon>
        <taxon>Fungi</taxon>
        <taxon>Fungi incertae sedis</taxon>
        <taxon>Mucoromycota</taxon>
        <taxon>Mucoromycotina</taxon>
        <taxon>Mucoromycetes</taxon>
        <taxon>Mucorales</taxon>
        <taxon>Mucorineae</taxon>
        <taxon>Rhizopodaceae</taxon>
        <taxon>Rhizopus</taxon>
    </lineage>
</organism>
<dbReference type="GeneID" id="35436921"/>
<keyword evidence="2 4" id="KW-0863">Zinc-finger</keyword>
<evidence type="ECO:0000256" key="6">
    <source>
        <dbReference type="SAM" id="MobiDB-lite"/>
    </source>
</evidence>
<dbReference type="Pfam" id="PF00628">
    <property type="entry name" value="PHD"/>
    <property type="match status" value="1"/>
</dbReference>
<dbReference type="InterPro" id="IPR001965">
    <property type="entry name" value="Znf_PHD"/>
</dbReference>
<sequence length="399" mass="46103">MDSLQIRTIPVTLLARILLQLHTIPHDEQLDLLALIAAGLHKYGHTADLNGFLNHCQMTSNNNKQRHWEYYEVRNERDWEMAIQKKSHQLTGLRFLLDSEAARKDVQLLIQGKAGLLNSKCSYNYNGQFIPIDKLLQDTKDYFKETHNTPECAVLQQLLNLRLEQFEREMAEFEKESVSVDSAEYNLMGALMVRYDGTSWCLYLRDYIESPEGISWRILGSDEEKRITCDQALADIQGTETTGALTQSEFSKDYRPVYLFYGNQDVLTMPPQDETEHDNQQTAPENNDHQITWEDFSFDEDYAYADSAQEENAICIHCGIEDIVNDVNDIFICESCENGVHQLCEDPPIQNYEKDIDPWYCRACCRAKNLPIPQMPPPPSAKRKREEEAVTYLNKTLKP</sequence>
<reference evidence="8 9" key="1">
    <citation type="journal article" date="2016" name="Proc. Natl. Acad. Sci. U.S.A.">
        <title>Lipid metabolic changes in an early divergent fungus govern the establishment of a mutualistic symbiosis with endobacteria.</title>
        <authorList>
            <person name="Lastovetsky O.A."/>
            <person name="Gaspar M.L."/>
            <person name="Mondo S.J."/>
            <person name="LaButti K.M."/>
            <person name="Sandor L."/>
            <person name="Grigoriev I.V."/>
            <person name="Henry S.A."/>
            <person name="Pawlowska T.E."/>
        </authorList>
    </citation>
    <scope>NUCLEOTIDE SEQUENCE [LARGE SCALE GENOMIC DNA]</scope>
    <source>
        <strain evidence="8 9">ATCC 52813</strain>
    </source>
</reference>
<dbReference type="STRING" id="1340429.A0A2G4SSN8"/>
<evidence type="ECO:0000313" key="8">
    <source>
        <dbReference type="EMBL" id="PHZ11808.1"/>
    </source>
</evidence>
<keyword evidence="9" id="KW-1185">Reference proteome</keyword>
<evidence type="ECO:0000256" key="2">
    <source>
        <dbReference type="ARBA" id="ARBA00022771"/>
    </source>
</evidence>
<dbReference type="PROSITE" id="PS50016">
    <property type="entry name" value="ZF_PHD_2"/>
    <property type="match status" value="1"/>
</dbReference>
<gene>
    <name evidence="8" type="ORF">RHIMIDRAFT_19048</name>
</gene>
<dbReference type="InterPro" id="IPR013083">
    <property type="entry name" value="Znf_RING/FYVE/PHD"/>
</dbReference>
<keyword evidence="1" id="KW-0479">Metal-binding</keyword>
<dbReference type="SMART" id="SM00249">
    <property type="entry name" value="PHD"/>
    <property type="match status" value="1"/>
</dbReference>
<dbReference type="Gene3D" id="3.30.40.10">
    <property type="entry name" value="Zinc/RING finger domain, C3HC4 (zinc finger)"/>
    <property type="match status" value="1"/>
</dbReference>
<dbReference type="InterPro" id="IPR019787">
    <property type="entry name" value="Znf_PHD-finger"/>
</dbReference>
<dbReference type="SUPFAM" id="SSF57903">
    <property type="entry name" value="FYVE/PHD zinc finger"/>
    <property type="match status" value="1"/>
</dbReference>
<proteinExistence type="predicted"/>
<keyword evidence="5" id="KW-0175">Coiled coil</keyword>